<keyword evidence="5 8" id="KW-0732">Signal</keyword>
<dbReference type="EMBL" id="CP002480">
    <property type="protein sequence ID" value="ADW68899.1"/>
    <property type="molecule type" value="Genomic_DNA"/>
</dbReference>
<dbReference type="AlphaFoldDB" id="E8X003"/>
<evidence type="ECO:0000256" key="7">
    <source>
        <dbReference type="ARBA" id="ARBA00023237"/>
    </source>
</evidence>
<feature type="signal peptide" evidence="8">
    <location>
        <begin position="1"/>
        <end position="25"/>
    </location>
</feature>
<evidence type="ECO:0000256" key="6">
    <source>
        <dbReference type="ARBA" id="ARBA00023136"/>
    </source>
</evidence>
<evidence type="ECO:0000313" key="10">
    <source>
        <dbReference type="EMBL" id="ADW68899.1"/>
    </source>
</evidence>
<evidence type="ECO:0000256" key="2">
    <source>
        <dbReference type="ARBA" id="ARBA00022448"/>
    </source>
</evidence>
<protein>
    <submittedName>
        <fullName evidence="10">TonB-dependent receptor plug</fullName>
    </submittedName>
</protein>
<evidence type="ECO:0000256" key="8">
    <source>
        <dbReference type="SAM" id="SignalP"/>
    </source>
</evidence>
<dbReference type="Gene3D" id="2.40.170.20">
    <property type="entry name" value="TonB-dependent receptor, beta-barrel domain"/>
    <property type="match status" value="1"/>
</dbReference>
<dbReference type="InterPro" id="IPR008969">
    <property type="entry name" value="CarboxyPept-like_regulatory"/>
</dbReference>
<dbReference type="eggNOG" id="COG1629">
    <property type="taxonomic scope" value="Bacteria"/>
</dbReference>
<dbReference type="PANTHER" id="PTHR30069">
    <property type="entry name" value="TONB-DEPENDENT OUTER MEMBRANE RECEPTOR"/>
    <property type="match status" value="1"/>
</dbReference>
<dbReference type="InterPro" id="IPR036942">
    <property type="entry name" value="Beta-barrel_TonB_sf"/>
</dbReference>
<comment type="subcellular location">
    <subcellularLocation>
        <location evidence="1">Cell outer membrane</location>
        <topology evidence="1">Multi-pass membrane protein</topology>
    </subcellularLocation>
</comment>
<dbReference type="PaxDb" id="1198114-AciX9_1853"/>
<organism evidence="11">
    <name type="scientific">Granulicella tundricola (strain ATCC BAA-1859 / DSM 23138 / MP5ACTX9)</name>
    <dbReference type="NCBI Taxonomy" id="1198114"/>
    <lineage>
        <taxon>Bacteria</taxon>
        <taxon>Pseudomonadati</taxon>
        <taxon>Acidobacteriota</taxon>
        <taxon>Terriglobia</taxon>
        <taxon>Terriglobales</taxon>
        <taxon>Acidobacteriaceae</taxon>
        <taxon>Granulicella</taxon>
    </lineage>
</organism>
<evidence type="ECO:0000259" key="9">
    <source>
        <dbReference type="Pfam" id="PF07715"/>
    </source>
</evidence>
<sequence length="905" mass="97184">MRIISRNSSISLIALLSFAATPIFASLLAPSAAAQAATANSGTISGTVTDPSGAAVQGASVVLTNSNSGYTRTVTTGPDGAYQFANIPFNPYRVVIVMPGFSTSDNVLRIHTSVPIVLKTALTVASAGEQVTVEAGGELLDNDPTAHTDIEREVFTKLPIESVSSGLSSLITLAAPGVSADSNGLIHGLGDHAENAFYEDGQPMTDQQSKVFSNQLPISAIQSLEIIAGAPPAEYGEKTSLVATISTRSGQGLTKPRGNITASYGAFGSSTGSADLSFGGARYGNFTAVDLLQSGRFLDPAEFSVFHDKGNQENVFDRVDFQPTKQDSFHLNGNYTRSWFQTPNSYDNLNLTDQFGTPIANTDQRSKIGTLNIAPSLTHIINDQSIVTGILWVRRDHYNYYPSKNPFSDLGPIQQETISQDRDLTNSGARIDYNYVKGVNNIKIGGTYQQTLLNEKFNLGIVSPTLNSPCVDVTGAPVSGATSPFQCIAFGELPNPAFNPLLGCYDLTRPTPGAADGCATGAAAQSFRFQGHTDVKLLSFYGQDAITKGNFNISFGLRGDLYNGLAISKQVEPRAGIAYHVKPTSTILRVSYARSMETPFNENLILSSTGCNSPVISALVPCVPAAFNPGFRNEFHAGFEQAAGKHLVITADYLWKYTHDGYDFSVLGATPITFPIEWHNSKISGFDLRANVPDYHGLTAFVVMSSVAARFFPPQIGGLGATQTGGSPFRIDHDEKFNETTHIQYQYKKQGPFMSFNWRYDSGEVAGGVPFATTTTTPVDLTGLTSDEQQQAGLYCGNVKATLGHPLTTCAPGLYHSSLVSIPAPGTENDDHNPPRIAPRNLFDLSIGQDNLFPKLMHSDDHRFSATLTVINLANKYALYNFLSTFSGTHYVTPRALTAEIGYHF</sequence>
<dbReference type="HOGENOM" id="CLU_333674_0_0_0"/>
<keyword evidence="4" id="KW-0812">Transmembrane</keyword>
<dbReference type="Gene3D" id="2.170.130.10">
    <property type="entry name" value="TonB-dependent receptor, plug domain"/>
    <property type="match status" value="1"/>
</dbReference>
<dbReference type="PANTHER" id="PTHR30069:SF29">
    <property type="entry name" value="HEMOGLOBIN AND HEMOGLOBIN-HAPTOGLOBIN-BINDING PROTEIN 1-RELATED"/>
    <property type="match status" value="1"/>
</dbReference>
<reference evidence="11" key="1">
    <citation type="submission" date="2011-01" db="EMBL/GenBank/DDBJ databases">
        <title>Complete sequence of chromosome of Acidobacterium sp. MP5ACTX9.</title>
        <authorList>
            <consortium name="US DOE Joint Genome Institute"/>
            <person name="Lucas S."/>
            <person name="Copeland A."/>
            <person name="Lapidus A."/>
            <person name="Cheng J.-F."/>
            <person name="Goodwin L."/>
            <person name="Pitluck S."/>
            <person name="Teshima H."/>
            <person name="Detter J.C."/>
            <person name="Han C."/>
            <person name="Tapia R."/>
            <person name="Land M."/>
            <person name="Hauser L."/>
            <person name="Kyrpides N."/>
            <person name="Ivanova N."/>
            <person name="Ovchinnikova G."/>
            <person name="Pagani I."/>
            <person name="Rawat S.R."/>
            <person name="Mannisto M."/>
            <person name="Haggblom M.M."/>
            <person name="Woyke T."/>
        </authorList>
    </citation>
    <scope>NUCLEOTIDE SEQUENCE [LARGE SCALE GENOMIC DNA]</scope>
    <source>
        <strain evidence="11">MP5ACTX9</strain>
    </source>
</reference>
<dbReference type="InterPro" id="IPR012910">
    <property type="entry name" value="Plug_dom"/>
</dbReference>
<dbReference type="SUPFAM" id="SSF56935">
    <property type="entry name" value="Porins"/>
    <property type="match status" value="1"/>
</dbReference>
<keyword evidence="6" id="KW-0472">Membrane</keyword>
<evidence type="ECO:0000256" key="5">
    <source>
        <dbReference type="ARBA" id="ARBA00022729"/>
    </source>
</evidence>
<dbReference type="SUPFAM" id="SSF49464">
    <property type="entry name" value="Carboxypeptidase regulatory domain-like"/>
    <property type="match status" value="1"/>
</dbReference>
<dbReference type="STRING" id="1198114.AciX9_1853"/>
<name>E8X003_GRATM</name>
<dbReference type="InterPro" id="IPR037066">
    <property type="entry name" value="Plug_dom_sf"/>
</dbReference>
<accession>E8X003</accession>
<dbReference type="Pfam" id="PF07715">
    <property type="entry name" value="Plug"/>
    <property type="match status" value="1"/>
</dbReference>
<keyword evidence="2" id="KW-0813">Transport</keyword>
<evidence type="ECO:0000256" key="1">
    <source>
        <dbReference type="ARBA" id="ARBA00004571"/>
    </source>
</evidence>
<keyword evidence="3" id="KW-1134">Transmembrane beta strand</keyword>
<dbReference type="GO" id="GO:0044718">
    <property type="term" value="P:siderophore transmembrane transport"/>
    <property type="evidence" value="ECO:0007669"/>
    <property type="project" value="TreeGrafter"/>
</dbReference>
<dbReference type="RefSeq" id="WP_013580218.1">
    <property type="nucleotide sequence ID" value="NC_015064.1"/>
</dbReference>
<keyword evidence="7" id="KW-0998">Cell outer membrane</keyword>
<dbReference type="GO" id="GO:0015344">
    <property type="term" value="F:siderophore uptake transmembrane transporter activity"/>
    <property type="evidence" value="ECO:0007669"/>
    <property type="project" value="TreeGrafter"/>
</dbReference>
<dbReference type="InterPro" id="IPR039426">
    <property type="entry name" value="TonB-dep_rcpt-like"/>
</dbReference>
<dbReference type="Proteomes" id="UP000000343">
    <property type="component" value="Chromosome"/>
</dbReference>
<evidence type="ECO:0000313" key="11">
    <source>
        <dbReference type="Proteomes" id="UP000000343"/>
    </source>
</evidence>
<dbReference type="GO" id="GO:0009279">
    <property type="term" value="C:cell outer membrane"/>
    <property type="evidence" value="ECO:0007669"/>
    <property type="project" value="UniProtKB-SubCell"/>
</dbReference>
<dbReference type="Gene3D" id="2.60.40.1120">
    <property type="entry name" value="Carboxypeptidase-like, regulatory domain"/>
    <property type="match status" value="1"/>
</dbReference>
<feature type="chain" id="PRO_5003230123" evidence="8">
    <location>
        <begin position="26"/>
        <end position="905"/>
    </location>
</feature>
<gene>
    <name evidence="10" type="ordered locus">AciX9_1853</name>
</gene>
<dbReference type="KEGG" id="acm:AciX9_1853"/>
<dbReference type="Pfam" id="PF13620">
    <property type="entry name" value="CarboxypepD_reg"/>
    <property type="match status" value="1"/>
</dbReference>
<evidence type="ECO:0000256" key="4">
    <source>
        <dbReference type="ARBA" id="ARBA00022692"/>
    </source>
</evidence>
<feature type="domain" description="TonB-dependent receptor plug" evidence="9">
    <location>
        <begin position="144"/>
        <end position="238"/>
    </location>
</feature>
<keyword evidence="11" id="KW-1185">Reference proteome</keyword>
<proteinExistence type="predicted"/>
<keyword evidence="10" id="KW-0675">Receptor</keyword>
<evidence type="ECO:0000256" key="3">
    <source>
        <dbReference type="ARBA" id="ARBA00022452"/>
    </source>
</evidence>
<dbReference type="OrthoDB" id="100029at2"/>